<feature type="compositionally biased region" description="Polar residues" evidence="1">
    <location>
        <begin position="105"/>
        <end position="123"/>
    </location>
</feature>
<keyword evidence="3" id="KW-1185">Reference proteome</keyword>
<dbReference type="RefSeq" id="WP_305973851.1">
    <property type="nucleotide sequence ID" value="NZ_JAPJDZ010000005.1"/>
</dbReference>
<evidence type="ECO:0000313" key="2">
    <source>
        <dbReference type="EMBL" id="MDP5135013.1"/>
    </source>
</evidence>
<gene>
    <name evidence="2" type="ORF">ORJ04_03505</name>
</gene>
<dbReference type="Proteomes" id="UP001231109">
    <property type="component" value="Unassembled WGS sequence"/>
</dbReference>
<sequence length="123" mass="13204">MSDQKDTKKQARSKLGLTAEEAAGASIAQSISLAAQNEVDAFRNQNTVNMVAMGVAYAKWLQNPVMGEQFRELVKTTRLSSDSEQQVVNKAFGGRPSSTSSSASNPLPTQVFSHFLSPPNSAK</sequence>
<dbReference type="EMBL" id="JAPJDZ010000005">
    <property type="protein sequence ID" value="MDP5135013.1"/>
    <property type="molecule type" value="Genomic_DNA"/>
</dbReference>
<reference evidence="2 3" key="1">
    <citation type="submission" date="2022-11" db="EMBL/GenBank/DDBJ databases">
        <title>Viruses from the air-sea interface of a natural surface slick.</title>
        <authorList>
            <person name="Rahlff J."/>
            <person name="Holmfeldt K."/>
        </authorList>
    </citation>
    <scope>NUCLEOTIDE SEQUENCE [LARGE SCALE GENOMIC DNA]</scope>
    <source>
        <strain evidence="2 3">SMS4</strain>
    </source>
</reference>
<proteinExistence type="predicted"/>
<organism evidence="2 3">
    <name type="scientific">Rheinheimera baltica</name>
    <dbReference type="NCBI Taxonomy" id="67576"/>
    <lineage>
        <taxon>Bacteria</taxon>
        <taxon>Pseudomonadati</taxon>
        <taxon>Pseudomonadota</taxon>
        <taxon>Gammaproteobacteria</taxon>
        <taxon>Chromatiales</taxon>
        <taxon>Chromatiaceae</taxon>
        <taxon>Rheinheimera</taxon>
    </lineage>
</organism>
<protein>
    <submittedName>
        <fullName evidence="2">Uncharacterized protein</fullName>
    </submittedName>
</protein>
<evidence type="ECO:0000313" key="3">
    <source>
        <dbReference type="Proteomes" id="UP001231109"/>
    </source>
</evidence>
<feature type="region of interest" description="Disordered" evidence="1">
    <location>
        <begin position="84"/>
        <end position="123"/>
    </location>
</feature>
<comment type="caution">
    <text evidence="2">The sequence shown here is derived from an EMBL/GenBank/DDBJ whole genome shotgun (WGS) entry which is preliminary data.</text>
</comment>
<accession>A0ABT9HV73</accession>
<name>A0ABT9HV73_9GAMM</name>
<evidence type="ECO:0000256" key="1">
    <source>
        <dbReference type="SAM" id="MobiDB-lite"/>
    </source>
</evidence>